<protein>
    <submittedName>
        <fullName evidence="1">Uncharacterized protein</fullName>
    </submittedName>
</protein>
<accession>A0A1V3XAE1</accession>
<dbReference type="AlphaFoldDB" id="A0A1V3XAE1"/>
<proteinExistence type="predicted"/>
<evidence type="ECO:0000313" key="1">
    <source>
        <dbReference type="EMBL" id="OOK76203.1"/>
    </source>
</evidence>
<dbReference type="Proteomes" id="UP000189229">
    <property type="component" value="Unassembled WGS sequence"/>
</dbReference>
<dbReference type="EMBL" id="MVBM01000003">
    <property type="protein sequence ID" value="OOK76203.1"/>
    <property type="molecule type" value="Genomic_DNA"/>
</dbReference>
<organism evidence="1 2">
    <name type="scientific">Mycobacterium kansasii</name>
    <dbReference type="NCBI Taxonomy" id="1768"/>
    <lineage>
        <taxon>Bacteria</taxon>
        <taxon>Bacillati</taxon>
        <taxon>Actinomycetota</taxon>
        <taxon>Actinomycetes</taxon>
        <taxon>Mycobacteriales</taxon>
        <taxon>Mycobacteriaceae</taxon>
        <taxon>Mycobacterium</taxon>
    </lineage>
</organism>
<gene>
    <name evidence="1" type="ORF">BZL30_3634</name>
</gene>
<reference evidence="1 2" key="1">
    <citation type="submission" date="2017-02" db="EMBL/GenBank/DDBJ databases">
        <title>Complete genome sequences of Mycobacterium kansasii strains isolated from rhesus macaques.</title>
        <authorList>
            <person name="Panda A."/>
            <person name="Nagaraj S."/>
            <person name="Zhao X."/>
            <person name="Tettelin H."/>
            <person name="Detolla L.J."/>
        </authorList>
    </citation>
    <scope>NUCLEOTIDE SEQUENCE [LARGE SCALE GENOMIC DNA]</scope>
    <source>
        <strain evidence="1 2">11-3813</strain>
    </source>
</reference>
<comment type="caution">
    <text evidence="1">The sequence shown here is derived from an EMBL/GenBank/DDBJ whole genome shotgun (WGS) entry which is preliminary data.</text>
</comment>
<name>A0A1V3XAE1_MYCKA</name>
<evidence type="ECO:0000313" key="2">
    <source>
        <dbReference type="Proteomes" id="UP000189229"/>
    </source>
</evidence>
<sequence>MGVGLTHSFVQAVLFAAAAGSSGEVGTKPGMARGPAQ</sequence>